<evidence type="ECO:0000256" key="1">
    <source>
        <dbReference type="SAM" id="MobiDB-lite"/>
    </source>
</evidence>
<dbReference type="AlphaFoldDB" id="A0A150PQZ5"/>
<evidence type="ECO:0000313" key="4">
    <source>
        <dbReference type="Proteomes" id="UP000075420"/>
    </source>
</evidence>
<sequence>MKIAAYHVGLGLITFSMVTGCVAAADDGSFDEEETAESAEALGGNPDPCATGTDPNYTSAQLTAVGASETYVRSYQWIDSICPASGQDRATTIVDFPVPGYYQHQVPETYSFSVQPSFWGSSSTSWSNASQAMSDCANTTMATRVQRWDSATGKFVQLTYKEQAGAWVWDNPLTGRGHCSTPAFLYYHENYGTAQQVATTKYRVRTWAKQSDGSHATVWITGAHTGLY</sequence>
<keyword evidence="2" id="KW-0732">Signal</keyword>
<gene>
    <name evidence="3" type="ORF">BE08_13655</name>
</gene>
<comment type="caution">
    <text evidence="3">The sequence shown here is derived from an EMBL/GenBank/DDBJ whole genome shotgun (WGS) entry which is preliminary data.</text>
</comment>
<reference evidence="3 4" key="1">
    <citation type="submission" date="2014-02" db="EMBL/GenBank/DDBJ databases">
        <title>The small core and large imbalanced accessory genome model reveals a collaborative survival strategy of Sorangium cellulosum strains in nature.</title>
        <authorList>
            <person name="Han K."/>
            <person name="Peng R."/>
            <person name="Blom J."/>
            <person name="Li Y.-Z."/>
        </authorList>
    </citation>
    <scope>NUCLEOTIDE SEQUENCE [LARGE SCALE GENOMIC DNA]</scope>
    <source>
        <strain evidence="3 4">So0157-25</strain>
    </source>
</reference>
<feature type="signal peptide" evidence="2">
    <location>
        <begin position="1"/>
        <end position="24"/>
    </location>
</feature>
<dbReference type="PROSITE" id="PS51257">
    <property type="entry name" value="PROKAR_LIPOPROTEIN"/>
    <property type="match status" value="1"/>
</dbReference>
<feature type="region of interest" description="Disordered" evidence="1">
    <location>
        <begin position="32"/>
        <end position="54"/>
    </location>
</feature>
<evidence type="ECO:0000256" key="2">
    <source>
        <dbReference type="SAM" id="SignalP"/>
    </source>
</evidence>
<dbReference type="Proteomes" id="UP000075420">
    <property type="component" value="Unassembled WGS sequence"/>
</dbReference>
<protein>
    <recommendedName>
        <fullName evidence="5">Secreted protein</fullName>
    </recommendedName>
</protein>
<feature type="chain" id="PRO_5007565828" description="Secreted protein" evidence="2">
    <location>
        <begin position="25"/>
        <end position="228"/>
    </location>
</feature>
<evidence type="ECO:0008006" key="5">
    <source>
        <dbReference type="Google" id="ProtNLM"/>
    </source>
</evidence>
<proteinExistence type="predicted"/>
<organism evidence="3 4">
    <name type="scientific">Sorangium cellulosum</name>
    <name type="common">Polyangium cellulosum</name>
    <dbReference type="NCBI Taxonomy" id="56"/>
    <lineage>
        <taxon>Bacteria</taxon>
        <taxon>Pseudomonadati</taxon>
        <taxon>Myxococcota</taxon>
        <taxon>Polyangia</taxon>
        <taxon>Polyangiales</taxon>
        <taxon>Polyangiaceae</taxon>
        <taxon>Sorangium</taxon>
    </lineage>
</organism>
<dbReference type="EMBL" id="JELY01000773">
    <property type="protein sequence ID" value="KYF58187.1"/>
    <property type="molecule type" value="Genomic_DNA"/>
</dbReference>
<evidence type="ECO:0000313" key="3">
    <source>
        <dbReference type="EMBL" id="KYF58187.1"/>
    </source>
</evidence>
<accession>A0A150PQZ5</accession>
<name>A0A150PQZ5_SORCE</name>